<keyword evidence="2" id="KW-1185">Reference proteome</keyword>
<gene>
    <name evidence="1" type="ORF">CCACVL1_01981</name>
</gene>
<evidence type="ECO:0000313" key="2">
    <source>
        <dbReference type="Proteomes" id="UP000188268"/>
    </source>
</evidence>
<protein>
    <submittedName>
        <fullName evidence="1">Uncharacterized protein</fullName>
    </submittedName>
</protein>
<proteinExistence type="predicted"/>
<dbReference type="Proteomes" id="UP000188268">
    <property type="component" value="Unassembled WGS sequence"/>
</dbReference>
<dbReference type="EMBL" id="AWWV01005445">
    <property type="protein sequence ID" value="OMP05269.1"/>
    <property type="molecule type" value="Genomic_DNA"/>
</dbReference>
<name>A0A1R3KE03_COCAP</name>
<accession>A0A1R3KE03</accession>
<evidence type="ECO:0000313" key="1">
    <source>
        <dbReference type="EMBL" id="OMP05269.1"/>
    </source>
</evidence>
<dbReference type="Gramene" id="OMP05269">
    <property type="protein sequence ID" value="OMP05269"/>
    <property type="gene ID" value="CCACVL1_01981"/>
</dbReference>
<dbReference type="AlphaFoldDB" id="A0A1R3KE03"/>
<organism evidence="1 2">
    <name type="scientific">Corchorus capsularis</name>
    <name type="common">Jute</name>
    <dbReference type="NCBI Taxonomy" id="210143"/>
    <lineage>
        <taxon>Eukaryota</taxon>
        <taxon>Viridiplantae</taxon>
        <taxon>Streptophyta</taxon>
        <taxon>Embryophyta</taxon>
        <taxon>Tracheophyta</taxon>
        <taxon>Spermatophyta</taxon>
        <taxon>Magnoliopsida</taxon>
        <taxon>eudicotyledons</taxon>
        <taxon>Gunneridae</taxon>
        <taxon>Pentapetalae</taxon>
        <taxon>rosids</taxon>
        <taxon>malvids</taxon>
        <taxon>Malvales</taxon>
        <taxon>Malvaceae</taxon>
        <taxon>Grewioideae</taxon>
        <taxon>Apeibeae</taxon>
        <taxon>Corchorus</taxon>
    </lineage>
</organism>
<comment type="caution">
    <text evidence="1">The sequence shown here is derived from an EMBL/GenBank/DDBJ whole genome shotgun (WGS) entry which is preliminary data.</text>
</comment>
<reference evidence="1 2" key="1">
    <citation type="submission" date="2013-09" db="EMBL/GenBank/DDBJ databases">
        <title>Corchorus capsularis genome sequencing.</title>
        <authorList>
            <person name="Alam M."/>
            <person name="Haque M.S."/>
            <person name="Islam M.S."/>
            <person name="Emdad E.M."/>
            <person name="Islam M.M."/>
            <person name="Ahmed B."/>
            <person name="Halim A."/>
            <person name="Hossen Q.M.M."/>
            <person name="Hossain M.Z."/>
            <person name="Ahmed R."/>
            <person name="Khan M.M."/>
            <person name="Islam R."/>
            <person name="Rashid M.M."/>
            <person name="Khan S.A."/>
            <person name="Rahman M.S."/>
            <person name="Alam M."/>
        </authorList>
    </citation>
    <scope>NUCLEOTIDE SEQUENCE [LARGE SCALE GENOMIC DNA]</scope>
    <source>
        <strain evidence="2">cv. CVL-1</strain>
        <tissue evidence="1">Whole seedling</tissue>
    </source>
</reference>
<sequence>MANVGRGNVVSAMQITKVAFIS</sequence>